<comment type="function">
    <text evidence="2">Catalyzes the reversible transfer of the terminal phosphate group between ATP and AMP. Plays an important role in cellular energy homeostasis and in adenine nucleotide metabolism.</text>
</comment>
<dbReference type="PANTHER" id="PTHR23359">
    <property type="entry name" value="NUCLEOTIDE KINASE"/>
    <property type="match status" value="1"/>
</dbReference>
<feature type="domain" description="Adenylate kinase active site lid" evidence="10">
    <location>
        <begin position="155"/>
        <end position="190"/>
    </location>
</feature>
<evidence type="ECO:0000256" key="7">
    <source>
        <dbReference type="ARBA" id="ARBA00022777"/>
    </source>
</evidence>
<evidence type="ECO:0000256" key="4">
    <source>
        <dbReference type="ARBA" id="ARBA00012955"/>
    </source>
</evidence>
<evidence type="ECO:0000259" key="10">
    <source>
        <dbReference type="Pfam" id="PF05191"/>
    </source>
</evidence>
<dbReference type="Proteomes" id="UP000247498">
    <property type="component" value="Unassembled WGS sequence"/>
</dbReference>
<sequence length="240" mass="25973">MPVDLTEVSMSELMGEVGRRLACSEKKAQNVVLVGPPGCGKGTQSPAIKREYCLCHLATGDMLRAAVAAGSTLGQEAKKAMDSGALVSDEIVVGLIKEAMDKPECSRGFILDGFPRTLKQAEKLDQMLSERGKKIDAVLNFEVPDSLLVDRVTGRLIHPASGRSYHERFAPPKVPGVDDITGEPLVRRKDDNADTLKNRLAAFHAQTAPLIDFYRSRVASIDAAKAQEDVTKQIQGVMSK</sequence>
<name>A0A2V0PG60_9CHLO</name>
<dbReference type="SUPFAM" id="SSF52540">
    <property type="entry name" value="P-loop containing nucleoside triphosphate hydrolases"/>
    <property type="match status" value="1"/>
</dbReference>
<comment type="caution">
    <text evidence="11">The sequence shown here is derived from an EMBL/GenBank/DDBJ whole genome shotgun (WGS) entry which is preliminary data.</text>
</comment>
<evidence type="ECO:0000256" key="1">
    <source>
        <dbReference type="ARBA" id="ARBA00000582"/>
    </source>
</evidence>
<dbReference type="HAMAP" id="MF_00235">
    <property type="entry name" value="Adenylate_kinase_Adk"/>
    <property type="match status" value="1"/>
</dbReference>
<dbReference type="Pfam" id="PF00406">
    <property type="entry name" value="ADK"/>
    <property type="match status" value="1"/>
</dbReference>
<evidence type="ECO:0000256" key="8">
    <source>
        <dbReference type="ARBA" id="ARBA00031517"/>
    </source>
</evidence>
<comment type="catalytic activity">
    <reaction evidence="1">
        <text>AMP + ATP = 2 ADP</text>
        <dbReference type="Rhea" id="RHEA:12973"/>
        <dbReference type="ChEBI" id="CHEBI:30616"/>
        <dbReference type="ChEBI" id="CHEBI:456215"/>
        <dbReference type="ChEBI" id="CHEBI:456216"/>
        <dbReference type="EC" id="2.7.4.3"/>
    </reaction>
</comment>
<protein>
    <recommendedName>
        <fullName evidence="4">adenylate kinase</fullName>
        <ecNumber evidence="4">2.7.4.3</ecNumber>
    </recommendedName>
    <alternativeName>
        <fullName evidence="8">ATP:AMP phosphotransferase</fullName>
    </alternativeName>
</protein>
<accession>A0A2V0PG60</accession>
<keyword evidence="5 9" id="KW-0808">Transferase</keyword>
<reference evidence="11 12" key="1">
    <citation type="journal article" date="2018" name="Sci. Rep.">
        <title>Raphidocelis subcapitata (=Pseudokirchneriella subcapitata) provides an insight into genome evolution and environmental adaptations in the Sphaeropleales.</title>
        <authorList>
            <person name="Suzuki S."/>
            <person name="Yamaguchi H."/>
            <person name="Nakajima N."/>
            <person name="Kawachi M."/>
        </authorList>
    </citation>
    <scope>NUCLEOTIDE SEQUENCE [LARGE SCALE GENOMIC DNA]</scope>
    <source>
        <strain evidence="11 12">NIES-35</strain>
    </source>
</reference>
<dbReference type="OrthoDB" id="439792at2759"/>
<dbReference type="GO" id="GO:0004017">
    <property type="term" value="F:AMP kinase activity"/>
    <property type="evidence" value="ECO:0007669"/>
    <property type="project" value="UniProtKB-EC"/>
</dbReference>
<dbReference type="InParanoid" id="A0A2V0PG60"/>
<dbReference type="InterPro" id="IPR033690">
    <property type="entry name" value="Adenylat_kinase_CS"/>
</dbReference>
<dbReference type="STRING" id="307507.A0A2V0PG60"/>
<dbReference type="Pfam" id="PF05191">
    <property type="entry name" value="ADK_lid"/>
    <property type="match status" value="1"/>
</dbReference>
<evidence type="ECO:0000256" key="9">
    <source>
        <dbReference type="RuleBase" id="RU003330"/>
    </source>
</evidence>
<keyword evidence="6" id="KW-0547">Nucleotide-binding</keyword>
<dbReference type="InterPro" id="IPR000850">
    <property type="entry name" value="Adenylat/UMP-CMP_kin"/>
</dbReference>
<organism evidence="11 12">
    <name type="scientific">Raphidocelis subcapitata</name>
    <dbReference type="NCBI Taxonomy" id="307507"/>
    <lineage>
        <taxon>Eukaryota</taxon>
        <taxon>Viridiplantae</taxon>
        <taxon>Chlorophyta</taxon>
        <taxon>core chlorophytes</taxon>
        <taxon>Chlorophyceae</taxon>
        <taxon>CS clade</taxon>
        <taxon>Sphaeropleales</taxon>
        <taxon>Selenastraceae</taxon>
        <taxon>Raphidocelis</taxon>
    </lineage>
</organism>
<dbReference type="InterPro" id="IPR006259">
    <property type="entry name" value="Adenyl_kin_sub"/>
</dbReference>
<dbReference type="InterPro" id="IPR007862">
    <property type="entry name" value="Adenylate_kinase_lid-dom"/>
</dbReference>
<dbReference type="EMBL" id="BDRX01000088">
    <property type="protein sequence ID" value="GBF96883.1"/>
    <property type="molecule type" value="Genomic_DNA"/>
</dbReference>
<evidence type="ECO:0000313" key="12">
    <source>
        <dbReference type="Proteomes" id="UP000247498"/>
    </source>
</evidence>
<dbReference type="NCBIfam" id="NF011100">
    <property type="entry name" value="PRK14527.1"/>
    <property type="match status" value="1"/>
</dbReference>
<proteinExistence type="inferred from homology"/>
<dbReference type="NCBIfam" id="NF001381">
    <property type="entry name" value="PRK00279.1-3"/>
    <property type="match status" value="1"/>
</dbReference>
<keyword evidence="12" id="KW-1185">Reference proteome</keyword>
<evidence type="ECO:0000256" key="6">
    <source>
        <dbReference type="ARBA" id="ARBA00022741"/>
    </source>
</evidence>
<dbReference type="PROSITE" id="PS00113">
    <property type="entry name" value="ADENYLATE_KINASE"/>
    <property type="match status" value="1"/>
</dbReference>
<gene>
    <name evidence="11" type="ORF">Rsub_09888</name>
</gene>
<dbReference type="PRINTS" id="PR00094">
    <property type="entry name" value="ADENYLTKNASE"/>
</dbReference>
<evidence type="ECO:0000256" key="3">
    <source>
        <dbReference type="ARBA" id="ARBA00007220"/>
    </source>
</evidence>
<evidence type="ECO:0000256" key="2">
    <source>
        <dbReference type="ARBA" id="ARBA00003053"/>
    </source>
</evidence>
<dbReference type="InterPro" id="IPR027417">
    <property type="entry name" value="P-loop_NTPase"/>
</dbReference>
<dbReference type="FunCoup" id="A0A2V0PG60">
    <property type="interactions" value="1857"/>
</dbReference>
<evidence type="ECO:0000313" key="11">
    <source>
        <dbReference type="EMBL" id="GBF96883.1"/>
    </source>
</evidence>
<dbReference type="NCBIfam" id="TIGR01351">
    <property type="entry name" value="adk"/>
    <property type="match status" value="1"/>
</dbReference>
<comment type="similarity">
    <text evidence="3 9">Belongs to the adenylate kinase family.</text>
</comment>
<dbReference type="Gene3D" id="3.40.50.300">
    <property type="entry name" value="P-loop containing nucleotide triphosphate hydrolases"/>
    <property type="match status" value="1"/>
</dbReference>
<dbReference type="GO" id="GO:0005524">
    <property type="term" value="F:ATP binding"/>
    <property type="evidence" value="ECO:0007669"/>
    <property type="project" value="InterPro"/>
</dbReference>
<dbReference type="FunFam" id="3.40.50.300:FF:000106">
    <property type="entry name" value="Adenylate kinase mitochondrial"/>
    <property type="match status" value="1"/>
</dbReference>
<dbReference type="CDD" id="cd01428">
    <property type="entry name" value="ADK"/>
    <property type="match status" value="1"/>
</dbReference>
<dbReference type="AlphaFoldDB" id="A0A2V0PG60"/>
<dbReference type="EC" id="2.7.4.3" evidence="4"/>
<keyword evidence="7 9" id="KW-0418">Kinase</keyword>
<evidence type="ECO:0000256" key="5">
    <source>
        <dbReference type="ARBA" id="ARBA00022679"/>
    </source>
</evidence>